<dbReference type="Proteomes" id="UP000000305">
    <property type="component" value="Unassembled WGS sequence"/>
</dbReference>
<organism evidence="2 3">
    <name type="scientific">Daphnia pulex</name>
    <name type="common">Water flea</name>
    <dbReference type="NCBI Taxonomy" id="6669"/>
    <lineage>
        <taxon>Eukaryota</taxon>
        <taxon>Metazoa</taxon>
        <taxon>Ecdysozoa</taxon>
        <taxon>Arthropoda</taxon>
        <taxon>Crustacea</taxon>
        <taxon>Branchiopoda</taxon>
        <taxon>Diplostraca</taxon>
        <taxon>Cladocera</taxon>
        <taxon>Anomopoda</taxon>
        <taxon>Daphniidae</taxon>
        <taxon>Daphnia</taxon>
    </lineage>
</organism>
<evidence type="ECO:0000256" key="1">
    <source>
        <dbReference type="SAM" id="MobiDB-lite"/>
    </source>
</evidence>
<proteinExistence type="predicted"/>
<gene>
    <name evidence="2" type="ORF">DAPPUDRAFT_256320</name>
</gene>
<feature type="region of interest" description="Disordered" evidence="1">
    <location>
        <begin position="50"/>
        <end position="77"/>
    </location>
</feature>
<evidence type="ECO:0000313" key="3">
    <source>
        <dbReference type="Proteomes" id="UP000000305"/>
    </source>
</evidence>
<accession>E9HB40</accession>
<dbReference type="HOGENOM" id="CLU_2640648_0_0_1"/>
<evidence type="ECO:0000313" key="2">
    <source>
        <dbReference type="EMBL" id="EFX71037.1"/>
    </source>
</evidence>
<dbReference type="EMBL" id="GL732614">
    <property type="protein sequence ID" value="EFX71037.1"/>
    <property type="molecule type" value="Genomic_DNA"/>
</dbReference>
<reference evidence="2 3" key="1">
    <citation type="journal article" date="2011" name="Science">
        <title>The ecoresponsive genome of Daphnia pulex.</title>
        <authorList>
            <person name="Colbourne J.K."/>
            <person name="Pfrender M.E."/>
            <person name="Gilbert D."/>
            <person name="Thomas W.K."/>
            <person name="Tucker A."/>
            <person name="Oakley T.H."/>
            <person name="Tokishita S."/>
            <person name="Aerts A."/>
            <person name="Arnold G.J."/>
            <person name="Basu M.K."/>
            <person name="Bauer D.J."/>
            <person name="Caceres C.E."/>
            <person name="Carmel L."/>
            <person name="Casola C."/>
            <person name="Choi J.H."/>
            <person name="Detter J.C."/>
            <person name="Dong Q."/>
            <person name="Dusheyko S."/>
            <person name="Eads B.D."/>
            <person name="Frohlich T."/>
            <person name="Geiler-Samerotte K.A."/>
            <person name="Gerlach D."/>
            <person name="Hatcher P."/>
            <person name="Jogdeo S."/>
            <person name="Krijgsveld J."/>
            <person name="Kriventseva E.V."/>
            <person name="Kultz D."/>
            <person name="Laforsch C."/>
            <person name="Lindquist E."/>
            <person name="Lopez J."/>
            <person name="Manak J.R."/>
            <person name="Muller J."/>
            <person name="Pangilinan J."/>
            <person name="Patwardhan R.P."/>
            <person name="Pitluck S."/>
            <person name="Pritham E.J."/>
            <person name="Rechtsteiner A."/>
            <person name="Rho M."/>
            <person name="Rogozin I.B."/>
            <person name="Sakarya O."/>
            <person name="Salamov A."/>
            <person name="Schaack S."/>
            <person name="Shapiro H."/>
            <person name="Shiga Y."/>
            <person name="Skalitzky C."/>
            <person name="Smith Z."/>
            <person name="Souvorov A."/>
            <person name="Sung W."/>
            <person name="Tang Z."/>
            <person name="Tsuchiya D."/>
            <person name="Tu H."/>
            <person name="Vos H."/>
            <person name="Wang M."/>
            <person name="Wolf Y.I."/>
            <person name="Yamagata H."/>
            <person name="Yamada T."/>
            <person name="Ye Y."/>
            <person name="Shaw J.R."/>
            <person name="Andrews J."/>
            <person name="Crease T.J."/>
            <person name="Tang H."/>
            <person name="Lucas S.M."/>
            <person name="Robertson H.M."/>
            <person name="Bork P."/>
            <person name="Koonin E.V."/>
            <person name="Zdobnov E.M."/>
            <person name="Grigoriev I.V."/>
            <person name="Lynch M."/>
            <person name="Boore J.L."/>
        </authorList>
    </citation>
    <scope>NUCLEOTIDE SEQUENCE [LARGE SCALE GENOMIC DNA]</scope>
</reference>
<protein>
    <submittedName>
        <fullName evidence="2">Uncharacterized protein</fullName>
    </submittedName>
</protein>
<name>E9HB40_DAPPU</name>
<dbReference type="AlphaFoldDB" id="E9HB40"/>
<sequence>MVIQGERGGTSASPIRRLPVPAPQWRNAILCQCNTESWHRRVSRCLRDAEATHSPCRSFEKRRPAATSPAPDQRALG</sequence>
<dbReference type="InParanoid" id="E9HB40"/>
<dbReference type="KEGG" id="dpx:DAPPUDRAFT_256320"/>
<keyword evidence="3" id="KW-1185">Reference proteome</keyword>